<evidence type="ECO:0000313" key="2">
    <source>
        <dbReference type="EMBL" id="KAK7107117.1"/>
    </source>
</evidence>
<feature type="domain" description="Reverse transcriptase" evidence="1">
    <location>
        <begin position="1"/>
        <end position="184"/>
    </location>
</feature>
<name>A0AAN9GG31_9CAEN</name>
<dbReference type="PROSITE" id="PS50878">
    <property type="entry name" value="RT_POL"/>
    <property type="match status" value="1"/>
</dbReference>
<dbReference type="InterPro" id="IPR000477">
    <property type="entry name" value="RT_dom"/>
</dbReference>
<dbReference type="CDD" id="cd01650">
    <property type="entry name" value="RT_nLTR_like"/>
    <property type="match status" value="1"/>
</dbReference>
<proteinExistence type="predicted"/>
<protein>
    <recommendedName>
        <fullName evidence="1">Reverse transcriptase domain-containing protein</fullName>
    </recommendedName>
</protein>
<dbReference type="EMBL" id="JBAMIC010000004">
    <property type="protein sequence ID" value="KAK7107117.1"/>
    <property type="molecule type" value="Genomic_DNA"/>
</dbReference>
<gene>
    <name evidence="2" type="ORF">V1264_015086</name>
</gene>
<dbReference type="Proteomes" id="UP001374579">
    <property type="component" value="Unassembled WGS sequence"/>
</dbReference>
<dbReference type="AlphaFoldDB" id="A0AAN9GG31"/>
<evidence type="ECO:0000313" key="3">
    <source>
        <dbReference type="Proteomes" id="UP001374579"/>
    </source>
</evidence>
<evidence type="ECO:0000259" key="1">
    <source>
        <dbReference type="PROSITE" id="PS50878"/>
    </source>
</evidence>
<accession>A0AAN9GG31</accession>
<sequence length="184" mass="21398">MIPILKKGKDPKKATSYRPISLTSCVVKTLERIVNERLRWYLESRNLLAPEQAGFRQFRSTEDQVTYLAQEVEDAFQEQKLALVTWIDLQKAFHKVWKDGLLVKLLRKGVSSNMYHWIRSYIYNRRARVNVDQTKSKKFLLRHGVPQGGVLSPTLFLLFIDDLVSEMPKGIKAALYADDLVIWC</sequence>
<keyword evidence="3" id="KW-1185">Reference proteome</keyword>
<dbReference type="PANTHER" id="PTHR19446">
    <property type="entry name" value="REVERSE TRANSCRIPTASES"/>
    <property type="match status" value="1"/>
</dbReference>
<dbReference type="Pfam" id="PF00078">
    <property type="entry name" value="RVT_1"/>
    <property type="match status" value="1"/>
</dbReference>
<organism evidence="2 3">
    <name type="scientific">Littorina saxatilis</name>
    <dbReference type="NCBI Taxonomy" id="31220"/>
    <lineage>
        <taxon>Eukaryota</taxon>
        <taxon>Metazoa</taxon>
        <taxon>Spiralia</taxon>
        <taxon>Lophotrochozoa</taxon>
        <taxon>Mollusca</taxon>
        <taxon>Gastropoda</taxon>
        <taxon>Caenogastropoda</taxon>
        <taxon>Littorinimorpha</taxon>
        <taxon>Littorinoidea</taxon>
        <taxon>Littorinidae</taxon>
        <taxon>Littorina</taxon>
    </lineage>
</organism>
<reference evidence="2 3" key="1">
    <citation type="submission" date="2024-02" db="EMBL/GenBank/DDBJ databases">
        <title>Chromosome-scale genome assembly of the rough periwinkle Littorina saxatilis.</title>
        <authorList>
            <person name="De Jode A."/>
            <person name="Faria R."/>
            <person name="Formenti G."/>
            <person name="Sims Y."/>
            <person name="Smith T.P."/>
            <person name="Tracey A."/>
            <person name="Wood J.M.D."/>
            <person name="Zagrodzka Z.B."/>
            <person name="Johannesson K."/>
            <person name="Butlin R.K."/>
            <person name="Leder E.H."/>
        </authorList>
    </citation>
    <scope>NUCLEOTIDE SEQUENCE [LARGE SCALE GENOMIC DNA]</scope>
    <source>
        <strain evidence="2">Snail1</strain>
        <tissue evidence="2">Muscle</tissue>
    </source>
</reference>
<dbReference type="SUPFAM" id="SSF56672">
    <property type="entry name" value="DNA/RNA polymerases"/>
    <property type="match status" value="1"/>
</dbReference>
<comment type="caution">
    <text evidence="2">The sequence shown here is derived from an EMBL/GenBank/DDBJ whole genome shotgun (WGS) entry which is preliminary data.</text>
</comment>
<dbReference type="InterPro" id="IPR043502">
    <property type="entry name" value="DNA/RNA_pol_sf"/>
</dbReference>